<comment type="caution">
    <text evidence="1">The sequence shown here is derived from an EMBL/GenBank/DDBJ whole genome shotgun (WGS) entry which is preliminary data.</text>
</comment>
<name>A0A846XC60_9NOCA</name>
<gene>
    <name evidence="1" type="ORF">HGA13_03910</name>
</gene>
<reference evidence="1 2" key="1">
    <citation type="submission" date="2020-04" db="EMBL/GenBank/DDBJ databases">
        <title>MicrobeNet Type strains.</title>
        <authorList>
            <person name="Nicholson A.C."/>
        </authorList>
    </citation>
    <scope>NUCLEOTIDE SEQUENCE [LARGE SCALE GENOMIC DNA]</scope>
    <source>
        <strain evidence="1 2">DSM 45078</strain>
    </source>
</reference>
<organism evidence="1 2">
    <name type="scientific">Nocardia speluncae</name>
    <dbReference type="NCBI Taxonomy" id="419477"/>
    <lineage>
        <taxon>Bacteria</taxon>
        <taxon>Bacillati</taxon>
        <taxon>Actinomycetota</taxon>
        <taxon>Actinomycetes</taxon>
        <taxon>Mycobacteriales</taxon>
        <taxon>Nocardiaceae</taxon>
        <taxon>Nocardia</taxon>
    </lineage>
</organism>
<dbReference type="RefSeq" id="WP_068036284.1">
    <property type="nucleotide sequence ID" value="NZ_JAAXOO010000001.1"/>
</dbReference>
<dbReference type="AlphaFoldDB" id="A0A846XC60"/>
<sequence length="100" mass="11888">MEHGQYEWWAGAYDLLHRSGIEPWEVLEVLYSPRRWPRAATSREGLPTATVWGRTDDGRALIVLLRWLRADTRWQILLASRMRPHQLAEYTAWEATRDDR</sequence>
<protein>
    <recommendedName>
        <fullName evidence="3">BrnT family toxin</fullName>
    </recommendedName>
</protein>
<proteinExistence type="predicted"/>
<keyword evidence="2" id="KW-1185">Reference proteome</keyword>
<evidence type="ECO:0000313" key="1">
    <source>
        <dbReference type="EMBL" id="NKY32223.1"/>
    </source>
</evidence>
<evidence type="ECO:0008006" key="3">
    <source>
        <dbReference type="Google" id="ProtNLM"/>
    </source>
</evidence>
<dbReference type="EMBL" id="JAAXOO010000001">
    <property type="protein sequence ID" value="NKY32223.1"/>
    <property type="molecule type" value="Genomic_DNA"/>
</dbReference>
<evidence type="ECO:0000313" key="2">
    <source>
        <dbReference type="Proteomes" id="UP000565715"/>
    </source>
</evidence>
<accession>A0A846XC60</accession>
<dbReference type="Proteomes" id="UP000565715">
    <property type="component" value="Unassembled WGS sequence"/>
</dbReference>